<reference evidence="2" key="1">
    <citation type="journal article" date="2011" name="Appl. Environ. Microbiol.">
        <title>Genomic potential of Marinobacter aquaeolei, a biogeochemical 'opportunitroph'.</title>
        <authorList>
            <person name="Singer E."/>
            <person name="Webb E.A."/>
            <person name="Nelson W.C."/>
            <person name="Heidelberg J.F."/>
            <person name="Ivanova N."/>
            <person name="Pati A."/>
            <person name="Edwards K.J."/>
        </authorList>
    </citation>
    <scope>NUCLEOTIDE SEQUENCE [LARGE SCALE GENOMIC DNA]</scope>
    <source>
        <strain evidence="2">ATCC 700491 / DSM 11845 / VT8</strain>
    </source>
</reference>
<dbReference type="HOGENOM" id="CLU_112498_0_0_6"/>
<protein>
    <submittedName>
        <fullName evidence="1">Uncharacterized protein</fullName>
    </submittedName>
</protein>
<gene>
    <name evidence="1" type="ordered locus">Maqu_4114</name>
</gene>
<evidence type="ECO:0000313" key="1">
    <source>
        <dbReference type="EMBL" id="ABM20969.1"/>
    </source>
</evidence>
<dbReference type="AlphaFoldDB" id="A1U7K0"/>
<organism evidence="1 2">
    <name type="scientific">Marinobacter nauticus (strain ATCC 700491 / DSM 11845 / VT8)</name>
    <name type="common">Marinobacter aquaeolei</name>
    <dbReference type="NCBI Taxonomy" id="351348"/>
    <lineage>
        <taxon>Bacteria</taxon>
        <taxon>Pseudomonadati</taxon>
        <taxon>Pseudomonadota</taxon>
        <taxon>Gammaproteobacteria</taxon>
        <taxon>Pseudomonadales</taxon>
        <taxon>Marinobacteraceae</taxon>
        <taxon>Marinobacter</taxon>
    </lineage>
</organism>
<proteinExistence type="predicted"/>
<dbReference type="KEGG" id="maq:Maqu_4114"/>
<evidence type="ECO:0000313" key="2">
    <source>
        <dbReference type="Proteomes" id="UP000000998"/>
    </source>
</evidence>
<keyword evidence="1" id="KW-0614">Plasmid</keyword>
<dbReference type="EMBL" id="CP000515">
    <property type="protein sequence ID" value="ABM20969.1"/>
    <property type="molecule type" value="Genomic_DNA"/>
</dbReference>
<dbReference type="Proteomes" id="UP000000998">
    <property type="component" value="Plasmid pMAQU01"/>
</dbReference>
<dbReference type="eggNOG" id="ENOG502ZD2S">
    <property type="taxonomic scope" value="Bacteria"/>
</dbReference>
<name>A1U7K0_MARN8</name>
<accession>A1U7K0</accession>
<sequence>MMAIRQPMSAVFAMTHQTQPTTWTNQGHFRPDDPTPAIGLRVVRGALVPATQDDQEQLKRLNLSLNQVIHAQVDFQRTPAGLKKIHRLGQLLVENCEMFAHMDSHQAIKVLQSLSGVGCDVVSVPAGTLADLTGRECKEDPRKLITVFQPWSLSPRTMSGAQFARLYDQLCRYIATDIWEHCPPETINHWVEALPSSCP</sequence>
<geneLocation type="plasmid" evidence="1 2">
    <name>pMAQU01</name>
</geneLocation>